<evidence type="ECO:0000313" key="3">
    <source>
        <dbReference type="Proteomes" id="UP000571950"/>
    </source>
</evidence>
<dbReference type="PANTHER" id="PTHR34846">
    <property type="entry name" value="4-CARBOXYMUCONOLACTONE DECARBOXYLASE FAMILY PROTEIN (AFU_ORTHOLOGUE AFUA_6G11590)"/>
    <property type="match status" value="1"/>
</dbReference>
<dbReference type="InterPro" id="IPR003779">
    <property type="entry name" value="CMD-like"/>
</dbReference>
<gene>
    <name evidence="2" type="ORF">GGR43_001497</name>
</gene>
<organism evidence="2 3">
    <name type="scientific">Sphingobium jiangsuense</name>
    <dbReference type="NCBI Taxonomy" id="870476"/>
    <lineage>
        <taxon>Bacteria</taxon>
        <taxon>Pseudomonadati</taxon>
        <taxon>Pseudomonadota</taxon>
        <taxon>Alphaproteobacteria</taxon>
        <taxon>Sphingomonadales</taxon>
        <taxon>Sphingomonadaceae</taxon>
        <taxon>Sphingobium</taxon>
    </lineage>
</organism>
<evidence type="ECO:0000259" key="1">
    <source>
        <dbReference type="Pfam" id="PF02627"/>
    </source>
</evidence>
<dbReference type="Proteomes" id="UP000571950">
    <property type="component" value="Unassembled WGS sequence"/>
</dbReference>
<comment type="caution">
    <text evidence="2">The sequence shown here is derived from an EMBL/GenBank/DDBJ whole genome shotgun (WGS) entry which is preliminary data.</text>
</comment>
<keyword evidence="2" id="KW-0575">Peroxidase</keyword>
<dbReference type="Pfam" id="PF02627">
    <property type="entry name" value="CMD"/>
    <property type="match status" value="1"/>
</dbReference>
<evidence type="ECO:0000313" key="2">
    <source>
        <dbReference type="EMBL" id="MBB3925782.1"/>
    </source>
</evidence>
<feature type="domain" description="Carboxymuconolactone decarboxylase-like" evidence="1">
    <location>
        <begin position="36"/>
        <end position="118"/>
    </location>
</feature>
<keyword evidence="3" id="KW-1185">Reference proteome</keyword>
<reference evidence="2 3" key="1">
    <citation type="submission" date="2020-08" db="EMBL/GenBank/DDBJ databases">
        <title>Genomic Encyclopedia of Type Strains, Phase IV (KMG-IV): sequencing the most valuable type-strain genomes for metagenomic binning, comparative biology and taxonomic classification.</title>
        <authorList>
            <person name="Goeker M."/>
        </authorList>
    </citation>
    <scope>NUCLEOTIDE SEQUENCE [LARGE SCALE GENOMIC DNA]</scope>
    <source>
        <strain evidence="2 3">DSM 26189</strain>
    </source>
</reference>
<dbReference type="SUPFAM" id="SSF69118">
    <property type="entry name" value="AhpD-like"/>
    <property type="match status" value="1"/>
</dbReference>
<dbReference type="PANTHER" id="PTHR34846:SF11">
    <property type="entry name" value="4-CARBOXYMUCONOLACTONE DECARBOXYLASE FAMILY PROTEIN (AFU_ORTHOLOGUE AFUA_6G11590)"/>
    <property type="match status" value="1"/>
</dbReference>
<dbReference type="InterPro" id="IPR029032">
    <property type="entry name" value="AhpD-like"/>
</dbReference>
<proteinExistence type="predicted"/>
<protein>
    <submittedName>
        <fullName evidence="2">Alkylhydroperoxidase family enzyme</fullName>
    </submittedName>
</protein>
<dbReference type="EMBL" id="JACIDT010000004">
    <property type="protein sequence ID" value="MBB3925782.1"/>
    <property type="molecule type" value="Genomic_DNA"/>
</dbReference>
<dbReference type="Gene3D" id="1.20.1290.10">
    <property type="entry name" value="AhpD-like"/>
    <property type="match status" value="1"/>
</dbReference>
<keyword evidence="2" id="KW-0560">Oxidoreductase</keyword>
<sequence>MARIPYPDPASLEPEIADRLERMGSLNVNRMMAHAPTLMVAYSKLGAALLRKGSLEPTLRELVILRIGVLCDSDYEWYQHVSVGRAVGLPDEKINAMKSGDFSSLSEREKLAVAYAEDIRRLGRVSDAVFDKAKAEFTPGELVELNLVAGFYIMTAGHLLTMEIEREDTPPLGEAMKAYNVA</sequence>
<dbReference type="AlphaFoldDB" id="A0A7W6FPN0"/>
<dbReference type="GO" id="GO:0051920">
    <property type="term" value="F:peroxiredoxin activity"/>
    <property type="evidence" value="ECO:0007669"/>
    <property type="project" value="InterPro"/>
</dbReference>
<accession>A0A7W6FPN0</accession>
<name>A0A7W6FPN0_9SPHN</name>
<dbReference type="RefSeq" id="WP_188071332.1">
    <property type="nucleotide sequence ID" value="NZ_BSPS01000039.1"/>
</dbReference>